<name>A0A0C1FWG0_9SPHI</name>
<dbReference type="Proteomes" id="UP000031246">
    <property type="component" value="Unassembled WGS sequence"/>
</dbReference>
<dbReference type="OrthoDB" id="711014at2"/>
<feature type="transmembrane region" description="Helical" evidence="1">
    <location>
        <begin position="46"/>
        <end position="67"/>
    </location>
</feature>
<accession>A0A0C1FWG0</accession>
<keyword evidence="1" id="KW-1133">Transmembrane helix</keyword>
<reference evidence="2 3" key="1">
    <citation type="submission" date="2014-10" db="EMBL/GenBank/DDBJ databases">
        <title>Pedobacter Kyungheensis.</title>
        <authorList>
            <person name="Anderson B.M."/>
            <person name="Newman J.D."/>
        </authorList>
    </citation>
    <scope>NUCLEOTIDE SEQUENCE [LARGE SCALE GENOMIC DNA]</scope>
    <source>
        <strain evidence="2 3">KACC 16221</strain>
    </source>
</reference>
<dbReference type="RefSeq" id="WP_039471844.1">
    <property type="nucleotide sequence ID" value="NZ_JSYN01000003.1"/>
</dbReference>
<keyword evidence="1" id="KW-0472">Membrane</keyword>
<evidence type="ECO:0000256" key="1">
    <source>
        <dbReference type="SAM" id="Phobius"/>
    </source>
</evidence>
<keyword evidence="3" id="KW-1185">Reference proteome</keyword>
<proteinExistence type="predicted"/>
<organism evidence="2 3">
    <name type="scientific">Pedobacter kyungheensis</name>
    <dbReference type="NCBI Taxonomy" id="1069985"/>
    <lineage>
        <taxon>Bacteria</taxon>
        <taxon>Pseudomonadati</taxon>
        <taxon>Bacteroidota</taxon>
        <taxon>Sphingobacteriia</taxon>
        <taxon>Sphingobacteriales</taxon>
        <taxon>Sphingobacteriaceae</taxon>
        <taxon>Pedobacter</taxon>
    </lineage>
</organism>
<gene>
    <name evidence="2" type="ORF">OC25_03550</name>
</gene>
<dbReference type="EMBL" id="JSYN01000003">
    <property type="protein sequence ID" value="KIA96173.1"/>
    <property type="molecule type" value="Genomic_DNA"/>
</dbReference>
<evidence type="ECO:0000313" key="2">
    <source>
        <dbReference type="EMBL" id="KIA96173.1"/>
    </source>
</evidence>
<feature type="transmembrane region" description="Helical" evidence="1">
    <location>
        <begin position="12"/>
        <end position="34"/>
    </location>
</feature>
<keyword evidence="1" id="KW-0812">Transmembrane</keyword>
<comment type="caution">
    <text evidence="2">The sequence shown here is derived from an EMBL/GenBank/DDBJ whole genome shotgun (WGS) entry which is preliminary data.</text>
</comment>
<sequence>MPANKKHLTKSPWLRLAKILTGTIGGYLVMFTFHLLLCKAFPKENVVATSFITGYILWATLLLVAFLGKQVWKVAGIYLALTLIFSGAYLIV</sequence>
<feature type="transmembrane region" description="Helical" evidence="1">
    <location>
        <begin position="74"/>
        <end position="91"/>
    </location>
</feature>
<protein>
    <recommendedName>
        <fullName evidence="4">Iron transporter</fullName>
    </recommendedName>
</protein>
<evidence type="ECO:0008006" key="4">
    <source>
        <dbReference type="Google" id="ProtNLM"/>
    </source>
</evidence>
<evidence type="ECO:0000313" key="3">
    <source>
        <dbReference type="Proteomes" id="UP000031246"/>
    </source>
</evidence>
<dbReference type="AlphaFoldDB" id="A0A0C1FWG0"/>